<feature type="compositionally biased region" description="Basic residues" evidence="1">
    <location>
        <begin position="105"/>
        <end position="116"/>
    </location>
</feature>
<protein>
    <submittedName>
        <fullName evidence="2">Uncharacterized protein</fullName>
    </submittedName>
</protein>
<evidence type="ECO:0000313" key="3">
    <source>
        <dbReference type="Proteomes" id="UP000823388"/>
    </source>
</evidence>
<dbReference type="AlphaFoldDB" id="A0A8T0U7W3"/>
<gene>
    <name evidence="2" type="ORF">PVAP13_3NG258049</name>
</gene>
<evidence type="ECO:0000313" key="2">
    <source>
        <dbReference type="EMBL" id="KAG2617885.1"/>
    </source>
</evidence>
<comment type="caution">
    <text evidence="2">The sequence shown here is derived from an EMBL/GenBank/DDBJ whole genome shotgun (WGS) entry which is preliminary data.</text>
</comment>
<accession>A0A8T0U7W3</accession>
<sequence>MTFGNREKWPRAVNKNSQKKRAAAVAGCSRALPEPTPTNASCRQAGSDRNGRSRGVPARGESGGSGLQHVSTNRAARCRPRGKRAGGWERRSRGPGERRRAEWPRRRRRGRRRAGRALHDTRWNSFLGVATAPPETLTPDGGRDLGGHGRTIGRHRGGTPGRAG</sequence>
<feature type="compositionally biased region" description="Basic and acidic residues" evidence="1">
    <location>
        <begin position="1"/>
        <end position="10"/>
    </location>
</feature>
<keyword evidence="3" id="KW-1185">Reference proteome</keyword>
<name>A0A8T0U7W3_PANVG</name>
<proteinExistence type="predicted"/>
<feature type="compositionally biased region" description="Basic and acidic residues" evidence="1">
    <location>
        <begin position="86"/>
        <end position="104"/>
    </location>
</feature>
<feature type="region of interest" description="Disordered" evidence="1">
    <location>
        <begin position="1"/>
        <end position="164"/>
    </location>
</feature>
<dbReference type="EMBL" id="CM029042">
    <property type="protein sequence ID" value="KAG2617885.1"/>
    <property type="molecule type" value="Genomic_DNA"/>
</dbReference>
<dbReference type="Proteomes" id="UP000823388">
    <property type="component" value="Chromosome 3N"/>
</dbReference>
<reference evidence="2" key="1">
    <citation type="submission" date="2020-05" db="EMBL/GenBank/DDBJ databases">
        <title>WGS assembly of Panicum virgatum.</title>
        <authorList>
            <person name="Lovell J.T."/>
            <person name="Jenkins J."/>
            <person name="Shu S."/>
            <person name="Juenger T.E."/>
            <person name="Schmutz J."/>
        </authorList>
    </citation>
    <scope>NUCLEOTIDE SEQUENCE</scope>
    <source>
        <strain evidence="2">AP13</strain>
    </source>
</reference>
<evidence type="ECO:0000256" key="1">
    <source>
        <dbReference type="SAM" id="MobiDB-lite"/>
    </source>
</evidence>
<organism evidence="2 3">
    <name type="scientific">Panicum virgatum</name>
    <name type="common">Blackwell switchgrass</name>
    <dbReference type="NCBI Taxonomy" id="38727"/>
    <lineage>
        <taxon>Eukaryota</taxon>
        <taxon>Viridiplantae</taxon>
        <taxon>Streptophyta</taxon>
        <taxon>Embryophyta</taxon>
        <taxon>Tracheophyta</taxon>
        <taxon>Spermatophyta</taxon>
        <taxon>Magnoliopsida</taxon>
        <taxon>Liliopsida</taxon>
        <taxon>Poales</taxon>
        <taxon>Poaceae</taxon>
        <taxon>PACMAD clade</taxon>
        <taxon>Panicoideae</taxon>
        <taxon>Panicodae</taxon>
        <taxon>Paniceae</taxon>
        <taxon>Panicinae</taxon>
        <taxon>Panicum</taxon>
        <taxon>Panicum sect. Hiantes</taxon>
    </lineage>
</organism>